<organism evidence="5 6">
    <name type="scientific">Alterisphingorhabdus coralli</name>
    <dbReference type="NCBI Taxonomy" id="3071408"/>
    <lineage>
        <taxon>Bacteria</taxon>
        <taxon>Pseudomonadati</taxon>
        <taxon>Pseudomonadota</taxon>
        <taxon>Alphaproteobacteria</taxon>
        <taxon>Sphingomonadales</taxon>
        <taxon>Sphingomonadaceae</taxon>
        <taxon>Alterisphingorhabdus (ex Yan et al. 2024)</taxon>
    </lineage>
</organism>
<dbReference type="AlphaFoldDB" id="A0AA97I2Z4"/>
<keyword evidence="2" id="KW-0547">Nucleotide-binding</keyword>
<dbReference type="Pfam" id="PF03135">
    <property type="entry name" value="CagE_TrbE_VirB"/>
    <property type="match status" value="1"/>
</dbReference>
<evidence type="ECO:0000256" key="1">
    <source>
        <dbReference type="ARBA" id="ARBA00006512"/>
    </source>
</evidence>
<geneLocation type="plasmid" evidence="5 6">
    <name>unnamed</name>
</geneLocation>
<dbReference type="Gene3D" id="1.10.8.730">
    <property type="match status" value="1"/>
</dbReference>
<evidence type="ECO:0000256" key="2">
    <source>
        <dbReference type="ARBA" id="ARBA00022741"/>
    </source>
</evidence>
<evidence type="ECO:0000313" key="6">
    <source>
        <dbReference type="Proteomes" id="UP001302429"/>
    </source>
</evidence>
<dbReference type="InterPro" id="IPR051162">
    <property type="entry name" value="T4SS_component"/>
</dbReference>
<dbReference type="PANTHER" id="PTHR30121:SF12">
    <property type="entry name" value="TYPE IV SECRETION SYSTEM PROTEIN CAGE"/>
    <property type="match status" value="1"/>
</dbReference>
<protein>
    <submittedName>
        <fullName evidence="5">VirB4 family type IV secretion/conjugal transfer ATPase</fullName>
    </submittedName>
</protein>
<dbReference type="GO" id="GO:0005524">
    <property type="term" value="F:ATP binding"/>
    <property type="evidence" value="ECO:0007669"/>
    <property type="project" value="UniProtKB-KW"/>
</dbReference>
<evidence type="ECO:0000313" key="5">
    <source>
        <dbReference type="EMBL" id="WOE76743.1"/>
    </source>
</evidence>
<proteinExistence type="inferred from homology"/>
<name>A0AA97I2Z4_9SPHN</name>
<dbReference type="InterPro" id="IPR004346">
    <property type="entry name" value="CagE_TrbE_VirB"/>
</dbReference>
<dbReference type="PANTHER" id="PTHR30121">
    <property type="entry name" value="UNCHARACTERIZED PROTEIN YJGR-RELATED"/>
    <property type="match status" value="1"/>
</dbReference>
<keyword evidence="3" id="KW-0067">ATP-binding</keyword>
<dbReference type="RefSeq" id="WP_317084695.1">
    <property type="nucleotide sequence ID" value="NZ_CP136595.1"/>
</dbReference>
<feature type="domain" description="CagE TrbE VirB component of type IV transporter system central" evidence="4">
    <location>
        <begin position="177"/>
        <end position="379"/>
    </location>
</feature>
<dbReference type="InterPro" id="IPR027417">
    <property type="entry name" value="P-loop_NTPase"/>
</dbReference>
<accession>A0AA97I2Z4</accession>
<dbReference type="NCBIfam" id="TIGR00929">
    <property type="entry name" value="VirB4_CagE"/>
    <property type="match status" value="1"/>
</dbReference>
<comment type="similarity">
    <text evidence="1">Belongs to the TrbE/VirB4 family.</text>
</comment>
<sequence length="788" mass="87704">MFDKKRTAQTDGNARKYLPYKGHINEHMILCDNGEIFAVLRLNGRSFETMDLWEVNDWHNRINIALQSVGNERLAVHSYLLRSLRNEYPDGEFESDFSAQLDGNYRQSISAKRLYANELYMAVVERKAVAKVDKLGDKVKSFFVDDSGGEELTDRVDDLYATIRDLTKLLGAADPELLSTYEHNGLHYSETLEFMNRVMGGRNRKVPLVNAHLSGALATDRLIFGNELIEVREPSGSRWGGILGVKEHAAETFPGMLNGILKADFECVIAHSFGFRAKADAQGEMKRKLGQLSATDDVAISQTEGLIAAMDEVQSNRYVLGEYSLCVMLLGEDIATLNESMSLARAIISEGGIVAAREDLALEAAFWSMLPVNYTWRPRPAVMNSRNLAGLSPFHTYPMGQKDGNHWGPAVCLLKTVSRSPYYFNFHVNDIGHTLIIGPTGAGKTVLQNFLLSQASKLGTRQFFIDKDRGAEIYVRAVGGTYLALQNGKATGFAPLKALELTPGNKAFLGEWLRMLVDKPGERLSASDEKDLDNALDAMEALPRSERTLSALQSYLGTNDLEGIGARLERWTQGDELGWVFDNEDDELSLDAQLAGFDMTDFLDNDMIRPPLMAYLFHRIDMVIDGNPAIVDIDEFWRALGDASFRSFAKDGLKTYRKRNAMMLFGTQSPVDALSSDISSTIIEQCATKILLPNPTAKEEHYVDGLGLTKTEYHIIRNELTPESRCFLIKQGHNSVVAELDLGGMDDELAVLSGRASTLDLVTKLRAEVGDDPANWLPRFHAERAELR</sequence>
<dbReference type="SUPFAM" id="SSF52540">
    <property type="entry name" value="P-loop containing nucleoside triphosphate hydrolases"/>
    <property type="match status" value="1"/>
</dbReference>
<dbReference type="Proteomes" id="UP001302429">
    <property type="component" value="Plasmid unnamed"/>
</dbReference>
<dbReference type="EMBL" id="CP136595">
    <property type="protein sequence ID" value="WOE76743.1"/>
    <property type="molecule type" value="Genomic_DNA"/>
</dbReference>
<evidence type="ECO:0000256" key="3">
    <source>
        <dbReference type="ARBA" id="ARBA00022840"/>
    </source>
</evidence>
<keyword evidence="5" id="KW-0614">Plasmid</keyword>
<keyword evidence="6" id="KW-1185">Reference proteome</keyword>
<evidence type="ECO:0000259" key="4">
    <source>
        <dbReference type="Pfam" id="PF03135"/>
    </source>
</evidence>
<gene>
    <name evidence="5" type="ORF">RB602_15265</name>
</gene>
<dbReference type="InterPro" id="IPR018145">
    <property type="entry name" value="CagE_TrbE_VirB_cntrl_dom"/>
</dbReference>
<dbReference type="KEGG" id="acoa:RB602_15265"/>
<reference evidence="5 6" key="1">
    <citation type="submission" date="2023-10" db="EMBL/GenBank/DDBJ databases">
        <title>Complete genome sequence of a Sphingomonadaceae bacterium.</title>
        <authorList>
            <person name="Yan C."/>
        </authorList>
    </citation>
    <scope>NUCLEOTIDE SEQUENCE [LARGE SCALE GENOMIC DNA]</scope>
    <source>
        <strain evidence="5 6">SCSIO 66989</strain>
        <plasmid evidence="5 6">unnamed</plasmid>
    </source>
</reference>
<dbReference type="Gene3D" id="3.40.50.300">
    <property type="entry name" value="P-loop containing nucleotide triphosphate hydrolases"/>
    <property type="match status" value="1"/>
</dbReference>